<dbReference type="InterPro" id="IPR016055">
    <property type="entry name" value="A-D-PHexomutase_a/b/a-I/II/III"/>
</dbReference>
<dbReference type="Pfam" id="PF00408">
    <property type="entry name" value="PGM_PMM_IV"/>
    <property type="match status" value="1"/>
</dbReference>
<organism evidence="9 10">
    <name type="scientific">Haloquadratum walsbyi J07HQW2</name>
    <dbReference type="NCBI Taxonomy" id="1238425"/>
    <lineage>
        <taxon>Archaea</taxon>
        <taxon>Methanobacteriati</taxon>
        <taxon>Methanobacteriota</taxon>
        <taxon>Stenosarchaea group</taxon>
        <taxon>Halobacteria</taxon>
        <taxon>Halobacteriales</taxon>
        <taxon>Haloferacaceae</taxon>
        <taxon>Haloquadratum</taxon>
    </lineage>
</organism>
<sequence length="258" mass="27581">MNATPDGHFPGRPSEPIASNLTALRSLVTASGADVGIAHDGDADRAVFIDEQGQQISGEASLAALAAAELDSNSATVAAVNVSQRLVDVCNRVDATLELTPIGSTNIITKIRELQTADISVPIAGEGNGGVFFPNFRLVRDGAYIAAKFLRLICDQPASSIIEPYTEYANVRTNIEYDSEEGLEALMMSAQEFAEEADVTPNTVDGYRLDYGDAWVLIRPSGTEPVVRVYTEADKKSRAQKLADAAANKLYDAVDDVR</sequence>
<dbReference type="Gene3D" id="3.40.120.10">
    <property type="entry name" value="Alpha-D-Glucose-1,6-Bisphosphate, subunit A, domain 3"/>
    <property type="match status" value="2"/>
</dbReference>
<dbReference type="EMBL" id="KE356561">
    <property type="protein sequence ID" value="ERG95950.1"/>
    <property type="molecule type" value="Genomic_DNA"/>
</dbReference>
<keyword evidence="5" id="KW-0413">Isomerase</keyword>
<dbReference type="InterPro" id="IPR050060">
    <property type="entry name" value="Phosphoglucosamine_mutase"/>
</dbReference>
<dbReference type="GO" id="GO:0005975">
    <property type="term" value="P:carbohydrate metabolic process"/>
    <property type="evidence" value="ECO:0007669"/>
    <property type="project" value="InterPro"/>
</dbReference>
<evidence type="ECO:0000256" key="1">
    <source>
        <dbReference type="ARBA" id="ARBA00001946"/>
    </source>
</evidence>
<evidence type="ECO:0000259" key="7">
    <source>
        <dbReference type="Pfam" id="PF02879"/>
    </source>
</evidence>
<keyword evidence="4" id="KW-0460">Magnesium</keyword>
<dbReference type="InterPro" id="IPR005841">
    <property type="entry name" value="Alpha-D-phosphohexomutase_SF"/>
</dbReference>
<evidence type="ECO:0000256" key="3">
    <source>
        <dbReference type="ARBA" id="ARBA00022723"/>
    </source>
</evidence>
<dbReference type="PANTHER" id="PTHR42946">
    <property type="entry name" value="PHOSPHOHEXOSE MUTASE"/>
    <property type="match status" value="1"/>
</dbReference>
<dbReference type="GO" id="GO:0046872">
    <property type="term" value="F:metal ion binding"/>
    <property type="evidence" value="ECO:0007669"/>
    <property type="project" value="UniProtKB-KW"/>
</dbReference>
<dbReference type="eggNOG" id="arCOG00767">
    <property type="taxonomic scope" value="Archaea"/>
</dbReference>
<dbReference type="STRING" id="1238425.J07HQW2_02411"/>
<gene>
    <name evidence="9" type="ORF">J07HQW2_02411</name>
</gene>
<keyword evidence="2" id="KW-0597">Phosphoprotein</keyword>
<keyword evidence="3" id="KW-0479">Metal-binding</keyword>
<dbReference type="PANTHER" id="PTHR42946:SF1">
    <property type="entry name" value="PHOSPHOGLUCOMUTASE (ALPHA-D-GLUCOSE-1,6-BISPHOSPHATE-DEPENDENT)"/>
    <property type="match status" value="1"/>
</dbReference>
<evidence type="ECO:0000259" key="8">
    <source>
        <dbReference type="Pfam" id="PF02880"/>
    </source>
</evidence>
<dbReference type="SUPFAM" id="SSF53738">
    <property type="entry name" value="Phosphoglucomutase, first 3 domains"/>
    <property type="match status" value="2"/>
</dbReference>
<dbReference type="InterPro" id="IPR005845">
    <property type="entry name" value="A-D-PHexomutase_a/b/a-II"/>
</dbReference>
<feature type="domain" description="Alpha-D-phosphohexomutase alpha/beta/alpha" evidence="7">
    <location>
        <begin position="2"/>
        <end position="53"/>
    </location>
</feature>
<comment type="cofactor">
    <cofactor evidence="1">
        <name>Mg(2+)</name>
        <dbReference type="ChEBI" id="CHEBI:18420"/>
    </cofactor>
</comment>
<proteinExistence type="predicted"/>
<evidence type="ECO:0000256" key="2">
    <source>
        <dbReference type="ARBA" id="ARBA00022553"/>
    </source>
</evidence>
<evidence type="ECO:0000259" key="6">
    <source>
        <dbReference type="Pfam" id="PF00408"/>
    </source>
</evidence>
<dbReference type="PRINTS" id="PR00509">
    <property type="entry name" value="PGMPMM"/>
</dbReference>
<accession>U1NFT4</accession>
<dbReference type="Pfam" id="PF02879">
    <property type="entry name" value="PGM_PMM_II"/>
    <property type="match status" value="1"/>
</dbReference>
<protein>
    <submittedName>
        <fullName evidence="9">Phosphomannomutase</fullName>
    </submittedName>
</protein>
<dbReference type="Gene3D" id="3.30.310.50">
    <property type="entry name" value="Alpha-D-phosphohexomutase, C-terminal domain"/>
    <property type="match status" value="1"/>
</dbReference>
<dbReference type="GO" id="GO:0004615">
    <property type="term" value="F:phosphomannomutase activity"/>
    <property type="evidence" value="ECO:0007669"/>
    <property type="project" value="TreeGrafter"/>
</dbReference>
<dbReference type="InterPro" id="IPR036900">
    <property type="entry name" value="A-D-PHexomutase_C_sf"/>
</dbReference>
<dbReference type="Pfam" id="PF02880">
    <property type="entry name" value="PGM_PMM_III"/>
    <property type="match status" value="1"/>
</dbReference>
<dbReference type="AlphaFoldDB" id="U1NFT4"/>
<feature type="domain" description="Alpha-D-phosphohexomutase alpha/beta/alpha" evidence="8">
    <location>
        <begin position="62"/>
        <end position="166"/>
    </location>
</feature>
<evidence type="ECO:0000256" key="5">
    <source>
        <dbReference type="ARBA" id="ARBA00023235"/>
    </source>
</evidence>
<evidence type="ECO:0000256" key="4">
    <source>
        <dbReference type="ARBA" id="ARBA00022842"/>
    </source>
</evidence>
<dbReference type="InterPro" id="IPR005846">
    <property type="entry name" value="A-D-PHexomutase_a/b/a-III"/>
</dbReference>
<dbReference type="HOGENOM" id="CLU_1076086_0_0_2"/>
<evidence type="ECO:0000313" key="9">
    <source>
        <dbReference type="EMBL" id="ERG95950.1"/>
    </source>
</evidence>
<dbReference type="InterPro" id="IPR005843">
    <property type="entry name" value="A-D-PHexomutase_C"/>
</dbReference>
<reference evidence="9 10" key="1">
    <citation type="journal article" date="2013" name="PLoS ONE">
        <title>Assembly-driven community genomics of a hypersaline microbial ecosystem.</title>
        <authorList>
            <person name="Podell S."/>
            <person name="Ugalde J.A."/>
            <person name="Narasingarao P."/>
            <person name="Banfield J.F."/>
            <person name="Heidelberg K.B."/>
            <person name="Allen E.E."/>
        </authorList>
    </citation>
    <scope>NUCLEOTIDE SEQUENCE [LARGE SCALE GENOMIC DNA]</scope>
    <source>
        <strain evidence="10">J07HQW2</strain>
    </source>
</reference>
<dbReference type="Proteomes" id="UP000030710">
    <property type="component" value="Unassembled WGS sequence"/>
</dbReference>
<name>U1NFT4_9EURY</name>
<evidence type="ECO:0000313" key="10">
    <source>
        <dbReference type="Proteomes" id="UP000030710"/>
    </source>
</evidence>
<feature type="domain" description="Alpha-D-phosphohexomutase C-terminal" evidence="6">
    <location>
        <begin position="191"/>
        <end position="248"/>
    </location>
</feature>
<dbReference type="SUPFAM" id="SSF55957">
    <property type="entry name" value="Phosphoglucomutase, C-terminal domain"/>
    <property type="match status" value="1"/>
</dbReference>